<evidence type="ECO:0000313" key="3">
    <source>
        <dbReference type="Proteomes" id="UP000588112"/>
    </source>
</evidence>
<feature type="signal peptide" evidence="1">
    <location>
        <begin position="1"/>
        <end position="27"/>
    </location>
</feature>
<dbReference type="EMBL" id="JACHBR010000001">
    <property type="protein sequence ID" value="MBB5626484.1"/>
    <property type="molecule type" value="Genomic_DNA"/>
</dbReference>
<evidence type="ECO:0000313" key="2">
    <source>
        <dbReference type="EMBL" id="MBB5626484.1"/>
    </source>
</evidence>
<organism evidence="2 3">
    <name type="scientific">Sphaerisporangium krabiense</name>
    <dbReference type="NCBI Taxonomy" id="763782"/>
    <lineage>
        <taxon>Bacteria</taxon>
        <taxon>Bacillati</taxon>
        <taxon>Actinomycetota</taxon>
        <taxon>Actinomycetes</taxon>
        <taxon>Streptosporangiales</taxon>
        <taxon>Streptosporangiaceae</taxon>
        <taxon>Sphaerisporangium</taxon>
    </lineage>
</organism>
<evidence type="ECO:0008006" key="4">
    <source>
        <dbReference type="Google" id="ProtNLM"/>
    </source>
</evidence>
<name>A0A7W9DPZ5_9ACTN</name>
<sequence length="101" mass="10899">MKLRQKLLAGAALLALGTLVPINTANASPLAGCSPITPQWMNFANNTPVHSSYSGSSDVIGYISTPKIIEASCISTAGNQWWKFDMGARYAYVYDGYRIPL</sequence>
<dbReference type="AlphaFoldDB" id="A0A7W9DPZ5"/>
<proteinExistence type="predicted"/>
<protein>
    <recommendedName>
        <fullName evidence="4">Ricin B lectin domain-containing protein</fullName>
    </recommendedName>
</protein>
<reference evidence="2 3" key="1">
    <citation type="submission" date="2020-08" db="EMBL/GenBank/DDBJ databases">
        <title>Sequencing the genomes of 1000 actinobacteria strains.</title>
        <authorList>
            <person name="Klenk H.-P."/>
        </authorList>
    </citation>
    <scope>NUCLEOTIDE SEQUENCE [LARGE SCALE GENOMIC DNA]</scope>
    <source>
        <strain evidence="2 3">DSM 45790</strain>
    </source>
</reference>
<keyword evidence="1" id="KW-0732">Signal</keyword>
<gene>
    <name evidence="2" type="ORF">BJ981_002183</name>
</gene>
<dbReference type="RefSeq" id="WP_184610473.1">
    <property type="nucleotide sequence ID" value="NZ_BOOS01000027.1"/>
</dbReference>
<evidence type="ECO:0000256" key="1">
    <source>
        <dbReference type="SAM" id="SignalP"/>
    </source>
</evidence>
<dbReference type="Proteomes" id="UP000588112">
    <property type="component" value="Unassembled WGS sequence"/>
</dbReference>
<keyword evidence="3" id="KW-1185">Reference proteome</keyword>
<accession>A0A7W9DPZ5</accession>
<comment type="caution">
    <text evidence="2">The sequence shown here is derived from an EMBL/GenBank/DDBJ whole genome shotgun (WGS) entry which is preliminary data.</text>
</comment>
<feature type="chain" id="PRO_5031502059" description="Ricin B lectin domain-containing protein" evidence="1">
    <location>
        <begin position="28"/>
        <end position="101"/>
    </location>
</feature>